<dbReference type="PANTHER" id="PTHR30075:SF2">
    <property type="entry name" value="GLYCINE--TRNA LIGASE, CHLOROPLASTIC_MITOCHONDRIAL 2"/>
    <property type="match status" value="1"/>
</dbReference>
<evidence type="ECO:0000256" key="4">
    <source>
        <dbReference type="ARBA" id="ARBA00022598"/>
    </source>
</evidence>
<reference evidence="12 13" key="1">
    <citation type="submission" date="2010-07" db="EMBL/GenBank/DDBJ databases">
        <authorList>
            <person name="Muzny D."/>
            <person name="Qin X."/>
            <person name="Deng J."/>
            <person name="Jiang H."/>
            <person name="Liu Y."/>
            <person name="Qu J."/>
            <person name="Song X.-Z."/>
            <person name="Zhang L."/>
            <person name="Thornton R."/>
            <person name="Coyle M."/>
            <person name="Francisco L."/>
            <person name="Jackson L."/>
            <person name="Javaid M."/>
            <person name="Korchina V."/>
            <person name="Kovar C."/>
            <person name="Mata R."/>
            <person name="Mathew T."/>
            <person name="Ngo R."/>
            <person name="Nguyen L."/>
            <person name="Nguyen N."/>
            <person name="Okwuonu G."/>
            <person name="Ongeri F."/>
            <person name="Pham C."/>
            <person name="Simmons D."/>
            <person name="Wilczek-Boney K."/>
            <person name="Hale W."/>
            <person name="Jakkamsetti A."/>
            <person name="Pham P."/>
            <person name="Ruth R."/>
            <person name="San Lucas F."/>
            <person name="Warren J."/>
            <person name="Zhang J."/>
            <person name="Zhao Z."/>
            <person name="Zhou C."/>
            <person name="Zhu D."/>
            <person name="Lee S."/>
            <person name="Bess C."/>
            <person name="Blankenburg K."/>
            <person name="Forbes L."/>
            <person name="Fu Q."/>
            <person name="Gubbala S."/>
            <person name="Hirani K."/>
            <person name="Jayaseelan J.C."/>
            <person name="Lara F."/>
            <person name="Munidasa M."/>
            <person name="Palculict T."/>
            <person name="Patil S."/>
            <person name="Pu L.-L."/>
            <person name="Saada N."/>
            <person name="Tang L."/>
            <person name="Weissenberger G."/>
            <person name="Zhu Y."/>
            <person name="Hemphill L."/>
            <person name="Shang Y."/>
            <person name="Youmans B."/>
            <person name="Ayvaz T."/>
            <person name="Ross M."/>
            <person name="Santibanez J."/>
            <person name="Aqrawi P."/>
            <person name="Gross S."/>
            <person name="Joshi V."/>
            <person name="Fowler G."/>
            <person name="Nazareth L."/>
            <person name="Reid J."/>
            <person name="Worley K."/>
            <person name="Petrosino J."/>
            <person name="Highlander S."/>
            <person name="Gibbs R."/>
        </authorList>
    </citation>
    <scope>NUCLEOTIDE SEQUENCE [LARGE SCALE GENOMIC DNA]</scope>
    <source>
        <strain evidence="12 13">ATCC BAA-1640</strain>
    </source>
</reference>
<dbReference type="InterPro" id="IPR006194">
    <property type="entry name" value="Gly-tRNA-synth_heterodimer"/>
</dbReference>
<keyword evidence="5 10" id="KW-0547">Nucleotide-binding</keyword>
<dbReference type="PROSITE" id="PS50861">
    <property type="entry name" value="AA_TRNA_LIGASE_II_GLYAB"/>
    <property type="match status" value="1"/>
</dbReference>
<comment type="similarity">
    <text evidence="2 10">Belongs to the class-II aminoacyl-tRNA synthetase family.</text>
</comment>
<dbReference type="PANTHER" id="PTHR30075">
    <property type="entry name" value="GLYCYL-TRNA SYNTHETASE"/>
    <property type="match status" value="1"/>
</dbReference>
<dbReference type="InterPro" id="IPR008909">
    <property type="entry name" value="DALR_anticod-bd"/>
</dbReference>
<evidence type="ECO:0000256" key="8">
    <source>
        <dbReference type="ARBA" id="ARBA00023146"/>
    </source>
</evidence>
<comment type="subcellular location">
    <subcellularLocation>
        <location evidence="1 10">Cytoplasm</location>
    </subcellularLocation>
</comment>
<evidence type="ECO:0000259" key="11">
    <source>
        <dbReference type="Pfam" id="PF05746"/>
    </source>
</evidence>
<dbReference type="GO" id="GO:0005524">
    <property type="term" value="F:ATP binding"/>
    <property type="evidence" value="ECO:0007669"/>
    <property type="project" value="UniProtKB-UniRule"/>
</dbReference>
<dbReference type="STRING" id="862517.HMPREF9225_1029"/>
<dbReference type="HOGENOM" id="CLU_007220_2_2_9"/>
<comment type="catalytic activity">
    <reaction evidence="9 10">
        <text>tRNA(Gly) + glycine + ATP = glycyl-tRNA(Gly) + AMP + diphosphate</text>
        <dbReference type="Rhea" id="RHEA:16013"/>
        <dbReference type="Rhea" id="RHEA-COMP:9664"/>
        <dbReference type="Rhea" id="RHEA-COMP:9683"/>
        <dbReference type="ChEBI" id="CHEBI:30616"/>
        <dbReference type="ChEBI" id="CHEBI:33019"/>
        <dbReference type="ChEBI" id="CHEBI:57305"/>
        <dbReference type="ChEBI" id="CHEBI:78442"/>
        <dbReference type="ChEBI" id="CHEBI:78522"/>
        <dbReference type="ChEBI" id="CHEBI:456215"/>
        <dbReference type="EC" id="6.1.1.14"/>
    </reaction>
</comment>
<comment type="subunit">
    <text evidence="10">Tetramer of two alpha and two beta subunits.</text>
</comment>
<dbReference type="Proteomes" id="UP000003280">
    <property type="component" value="Unassembled WGS sequence"/>
</dbReference>
<keyword evidence="7 10" id="KW-0648">Protein biosynthesis</keyword>
<dbReference type="GO" id="GO:0004814">
    <property type="term" value="F:arginine-tRNA ligase activity"/>
    <property type="evidence" value="ECO:0007669"/>
    <property type="project" value="InterPro"/>
</dbReference>
<dbReference type="EMBL" id="AEEH01000039">
    <property type="protein sequence ID" value="EFM25380.1"/>
    <property type="molecule type" value="Genomic_DNA"/>
</dbReference>
<dbReference type="InterPro" id="IPR015944">
    <property type="entry name" value="Gly-tRNA-synth_bsu"/>
</dbReference>
<evidence type="ECO:0000256" key="5">
    <source>
        <dbReference type="ARBA" id="ARBA00022741"/>
    </source>
</evidence>
<keyword evidence="13" id="KW-1185">Reference proteome</keyword>
<evidence type="ECO:0000256" key="2">
    <source>
        <dbReference type="ARBA" id="ARBA00008226"/>
    </source>
</evidence>
<dbReference type="SUPFAM" id="SSF109604">
    <property type="entry name" value="HD-domain/PDEase-like"/>
    <property type="match status" value="1"/>
</dbReference>
<dbReference type="EC" id="6.1.1.14" evidence="10"/>
<proteinExistence type="inferred from homology"/>
<evidence type="ECO:0000256" key="7">
    <source>
        <dbReference type="ARBA" id="ARBA00022917"/>
    </source>
</evidence>
<dbReference type="GO" id="GO:0004820">
    <property type="term" value="F:glycine-tRNA ligase activity"/>
    <property type="evidence" value="ECO:0007669"/>
    <property type="project" value="UniProtKB-UniRule"/>
</dbReference>
<dbReference type="OrthoDB" id="9775440at2"/>
<dbReference type="GO" id="GO:0006426">
    <property type="term" value="P:glycyl-tRNA aminoacylation"/>
    <property type="evidence" value="ECO:0007669"/>
    <property type="project" value="UniProtKB-UniRule"/>
</dbReference>
<dbReference type="PRINTS" id="PR01045">
    <property type="entry name" value="TRNASYNTHGB"/>
</dbReference>
<dbReference type="Pfam" id="PF02092">
    <property type="entry name" value="tRNA_synt_2f"/>
    <property type="match status" value="1"/>
</dbReference>
<dbReference type="GO" id="GO:0006420">
    <property type="term" value="P:arginyl-tRNA aminoacylation"/>
    <property type="evidence" value="ECO:0007669"/>
    <property type="project" value="InterPro"/>
</dbReference>
<dbReference type="GO" id="GO:0005829">
    <property type="term" value="C:cytosol"/>
    <property type="evidence" value="ECO:0007669"/>
    <property type="project" value="TreeGrafter"/>
</dbReference>
<dbReference type="RefSeq" id="WP_008901843.1">
    <property type="nucleotide sequence ID" value="NZ_GL397071.1"/>
</dbReference>
<sequence length="688" mass="79098">MNYLLEIGMEELPARYVDLALIQIRDKADKFLRDNLIDYKDIRTYATPRRLTLFIDGIEEFQRDIDEEVKGPAKKIAFDEDGNPTKPLEGFLKSKNLKLEDIEIKDLKGTEYVYGQVHKKGEKSEEILKVEIPSLIKGITFPKNMKWGGKNLKFARPIRWVVSMLDSEVVEFPFEGIPVGSVTRGHRFLGSSHIEIDHVDNYEKLLEENYVILDQKKRLEIIKINAKKEAKALGGEIKEDKDLLDELTYINEYPTPITGNVKEEYLELPAEVITTPMRDHLRYIPVYNEDGDLLPYFITVRNGTDYKKEVVSKGNEKVLGARLEDAKFFYNEDIKTKLEDLNENLKGLMFQDKLGTMYDKSLRIDKLSREIGEKLEVADESLVDLKRAAELSKADLTTKMVTEFTELQGTIGSIYSKLQGEKPLVSQAIFEQYLPRFAGDELPETTIGSILALADKIDTIVGLFAIGLIPTGSQDPFALRRLSIGVINILKDKNWDLSLSDIVDHALYTYVQENNLTFNYEEVKEKILDYFRARIKNILEDMNIRYDIIQGVIASDGTVIETIDKAIKLNEFFKEDRTELTDALTRVHNLATKYEEGEVAEERFEDPSEKELYNRFESIRPDVETLINDKKYEEALLALNPLVPFIDKFFDSCMVLVDDENVRNNRLALLHLIDSLVERVVNIESIKE</sequence>
<evidence type="ECO:0000256" key="10">
    <source>
        <dbReference type="HAMAP-Rule" id="MF_00255"/>
    </source>
</evidence>
<evidence type="ECO:0000256" key="9">
    <source>
        <dbReference type="ARBA" id="ARBA00047937"/>
    </source>
</evidence>
<name>E0NLJ0_9FIRM</name>
<evidence type="ECO:0000256" key="3">
    <source>
        <dbReference type="ARBA" id="ARBA00022490"/>
    </source>
</evidence>
<feature type="domain" description="DALR anticodon binding" evidence="11">
    <location>
        <begin position="583"/>
        <end position="679"/>
    </location>
</feature>
<comment type="caution">
    <text evidence="12">The sequence shown here is derived from an EMBL/GenBank/DDBJ whole genome shotgun (WGS) entry which is preliminary data.</text>
</comment>
<dbReference type="HAMAP" id="MF_00255">
    <property type="entry name" value="Gly_tRNA_synth_beta"/>
    <property type="match status" value="1"/>
</dbReference>
<evidence type="ECO:0000313" key="12">
    <source>
        <dbReference type="EMBL" id="EFM25380.1"/>
    </source>
</evidence>
<dbReference type="NCBIfam" id="TIGR00211">
    <property type="entry name" value="glyS"/>
    <property type="match status" value="1"/>
</dbReference>
<keyword evidence="6 10" id="KW-0067">ATP-binding</keyword>
<accession>E0NLJ0</accession>
<keyword evidence="4 10" id="KW-0436">Ligase</keyword>
<keyword evidence="3 10" id="KW-0963">Cytoplasm</keyword>
<evidence type="ECO:0000256" key="6">
    <source>
        <dbReference type="ARBA" id="ARBA00022840"/>
    </source>
</evidence>
<dbReference type="eggNOG" id="COG0751">
    <property type="taxonomic scope" value="Bacteria"/>
</dbReference>
<evidence type="ECO:0000256" key="1">
    <source>
        <dbReference type="ARBA" id="ARBA00004496"/>
    </source>
</evidence>
<organism evidence="12 13">
    <name type="scientific">Peptoniphilus duerdenii ATCC BAA-1640</name>
    <dbReference type="NCBI Taxonomy" id="862517"/>
    <lineage>
        <taxon>Bacteria</taxon>
        <taxon>Bacillati</taxon>
        <taxon>Bacillota</taxon>
        <taxon>Tissierellia</taxon>
        <taxon>Tissierellales</taxon>
        <taxon>Peptoniphilaceae</taxon>
        <taxon>Peptoniphilus</taxon>
    </lineage>
</organism>
<evidence type="ECO:0000313" key="13">
    <source>
        <dbReference type="Proteomes" id="UP000003280"/>
    </source>
</evidence>
<dbReference type="Pfam" id="PF05746">
    <property type="entry name" value="DALR_1"/>
    <property type="match status" value="1"/>
</dbReference>
<protein>
    <recommendedName>
        <fullName evidence="10">Glycine--tRNA ligase beta subunit</fullName>
        <ecNumber evidence="10">6.1.1.14</ecNumber>
    </recommendedName>
    <alternativeName>
        <fullName evidence="10">Glycyl-tRNA synthetase beta subunit</fullName>
        <shortName evidence="10">GlyRS</shortName>
    </alternativeName>
</protein>
<gene>
    <name evidence="10 12" type="primary">glyS</name>
    <name evidence="12" type="ORF">HMPREF9225_1029</name>
</gene>
<dbReference type="AlphaFoldDB" id="E0NLJ0"/>
<keyword evidence="8 10" id="KW-0030">Aminoacyl-tRNA synthetase</keyword>